<dbReference type="Proteomes" id="UP000584415">
    <property type="component" value="Unassembled WGS sequence"/>
</dbReference>
<feature type="compositionally biased region" description="Low complexity" evidence="2">
    <location>
        <begin position="33"/>
        <end position="52"/>
    </location>
</feature>
<evidence type="ECO:0000256" key="1">
    <source>
        <dbReference type="ARBA" id="ARBA00022723"/>
    </source>
</evidence>
<dbReference type="EMBL" id="VYXC01004537">
    <property type="protein sequence ID" value="NWU23350.1"/>
    <property type="molecule type" value="Genomic_DNA"/>
</dbReference>
<evidence type="ECO:0000259" key="3">
    <source>
        <dbReference type="Pfam" id="PF02773"/>
    </source>
</evidence>
<evidence type="ECO:0000256" key="2">
    <source>
        <dbReference type="SAM" id="MobiDB-lite"/>
    </source>
</evidence>
<keyword evidence="1" id="KW-0479">Metal-binding</keyword>
<proteinExistence type="predicted"/>
<dbReference type="GO" id="GO:0004478">
    <property type="term" value="F:methionine adenosyltransferase activity"/>
    <property type="evidence" value="ECO:0007669"/>
    <property type="project" value="InterPro"/>
</dbReference>
<dbReference type="SUPFAM" id="SSF55973">
    <property type="entry name" value="S-adenosylmethionine synthetase"/>
    <property type="match status" value="1"/>
</dbReference>
<reference evidence="4 5" key="1">
    <citation type="submission" date="2019-09" db="EMBL/GenBank/DDBJ databases">
        <title>Bird 10,000 Genomes (B10K) Project - Family phase.</title>
        <authorList>
            <person name="Zhang G."/>
        </authorList>
    </citation>
    <scope>NUCLEOTIDE SEQUENCE [LARGE SCALE GENOMIC DNA]</scope>
    <source>
        <strain evidence="4">B10K-DU-001-71</strain>
        <tissue evidence="4">Muscle</tissue>
    </source>
</reference>
<protein>
    <submittedName>
        <fullName evidence="4">METK2 synthase</fullName>
    </submittedName>
</protein>
<accession>A0A7K5V354</accession>
<dbReference type="InterPro" id="IPR022630">
    <property type="entry name" value="S-AdoMet_synt_C"/>
</dbReference>
<dbReference type="Pfam" id="PF02773">
    <property type="entry name" value="S-AdoMet_synt_C"/>
    <property type="match status" value="1"/>
</dbReference>
<feature type="region of interest" description="Disordered" evidence="2">
    <location>
        <begin position="1"/>
        <end position="81"/>
    </location>
</feature>
<comment type="caution">
    <text evidence="4">The sequence shown here is derived from an EMBL/GenBank/DDBJ whole genome shotgun (WGS) entry which is preliminary data.</text>
</comment>
<organism evidence="4 5">
    <name type="scientific">Platysteira castanea</name>
    <dbReference type="NCBI Taxonomy" id="1160851"/>
    <lineage>
        <taxon>Eukaryota</taxon>
        <taxon>Metazoa</taxon>
        <taxon>Chordata</taxon>
        <taxon>Craniata</taxon>
        <taxon>Vertebrata</taxon>
        <taxon>Euteleostomi</taxon>
        <taxon>Archelosauria</taxon>
        <taxon>Archosauria</taxon>
        <taxon>Dinosauria</taxon>
        <taxon>Saurischia</taxon>
        <taxon>Theropoda</taxon>
        <taxon>Coelurosauria</taxon>
        <taxon>Aves</taxon>
        <taxon>Neognathae</taxon>
        <taxon>Neoaves</taxon>
        <taxon>Telluraves</taxon>
        <taxon>Australaves</taxon>
        <taxon>Passeriformes</taxon>
        <taxon>Corvoidea</taxon>
        <taxon>Platysteiridae</taxon>
        <taxon>Platysteira</taxon>
    </lineage>
</organism>
<name>A0A7K5V354_9CORV</name>
<gene>
    <name evidence="4" type="primary">Mat2a_1</name>
    <name evidence="4" type="ORF">DYACAS_R15633</name>
</gene>
<feature type="non-terminal residue" evidence="4">
    <location>
        <position position="1"/>
    </location>
</feature>
<evidence type="ECO:0000313" key="5">
    <source>
        <dbReference type="Proteomes" id="UP000584415"/>
    </source>
</evidence>
<sequence length="122" mass="13073">PGPGAEPLSRTEKARSGRGRGKYPLELSAWSFPGAGSEPGAWGAAGEAPTAPRGGEEAEAPLRNPRPGREGAKAGPRGRLTESGIVYSRDLDLKKPLYQRTAAYGHFGRDSFPWEVPKKLKY</sequence>
<evidence type="ECO:0000313" key="4">
    <source>
        <dbReference type="EMBL" id="NWU23350.1"/>
    </source>
</evidence>
<dbReference type="InterPro" id="IPR022636">
    <property type="entry name" value="S-AdoMet_synthetase_sfam"/>
</dbReference>
<dbReference type="Gene3D" id="3.30.300.10">
    <property type="match status" value="1"/>
</dbReference>
<keyword evidence="5" id="KW-1185">Reference proteome</keyword>
<dbReference type="GO" id="GO:0046872">
    <property type="term" value="F:metal ion binding"/>
    <property type="evidence" value="ECO:0007669"/>
    <property type="project" value="UniProtKB-KW"/>
</dbReference>
<feature type="non-terminal residue" evidence="4">
    <location>
        <position position="122"/>
    </location>
</feature>
<dbReference type="GO" id="GO:0006556">
    <property type="term" value="P:S-adenosylmethionine biosynthetic process"/>
    <property type="evidence" value="ECO:0007669"/>
    <property type="project" value="InterPro"/>
</dbReference>
<dbReference type="AlphaFoldDB" id="A0A7K5V354"/>
<feature type="domain" description="S-adenosylmethionine synthetase C-terminal" evidence="3">
    <location>
        <begin position="89"/>
        <end position="115"/>
    </location>
</feature>